<proteinExistence type="predicted"/>
<dbReference type="InterPro" id="IPR001029">
    <property type="entry name" value="Flagellin_N"/>
</dbReference>
<comment type="caution">
    <text evidence="2">The sequence shown here is derived from an EMBL/GenBank/DDBJ whole genome shotgun (WGS) entry which is preliminary data.</text>
</comment>
<dbReference type="GO" id="GO:0005198">
    <property type="term" value="F:structural molecule activity"/>
    <property type="evidence" value="ECO:0007669"/>
    <property type="project" value="InterPro"/>
</dbReference>
<dbReference type="PANTHER" id="PTHR42792:SF1">
    <property type="entry name" value="FLAGELLAR HOOK-ASSOCIATED PROTEIN 3"/>
    <property type="match status" value="1"/>
</dbReference>
<dbReference type="InterPro" id="IPR001492">
    <property type="entry name" value="Flagellin"/>
</dbReference>
<accession>A0A6A8DDW9</accession>
<dbReference type="OrthoDB" id="9758307at2"/>
<dbReference type="AlphaFoldDB" id="A0A6A8DDW9"/>
<name>A0A6A8DDW9_9BACI</name>
<keyword evidence="2" id="KW-0966">Cell projection</keyword>
<evidence type="ECO:0000313" key="2">
    <source>
        <dbReference type="EMBL" id="MRH41971.1"/>
    </source>
</evidence>
<feature type="domain" description="Flagellin N-terminal" evidence="1">
    <location>
        <begin position="5"/>
        <end position="140"/>
    </location>
</feature>
<dbReference type="Proteomes" id="UP000799092">
    <property type="component" value="Unassembled WGS sequence"/>
</dbReference>
<dbReference type="RefSeq" id="WP_153735629.1">
    <property type="nucleotide sequence ID" value="NZ_WJNG01000003.1"/>
</dbReference>
<keyword evidence="2" id="KW-0282">Flagellum</keyword>
<protein>
    <submittedName>
        <fullName evidence="2">Flagellar hook-associated protein FlgL</fullName>
    </submittedName>
</protein>
<evidence type="ECO:0000259" key="1">
    <source>
        <dbReference type="Pfam" id="PF00669"/>
    </source>
</evidence>
<keyword evidence="2" id="KW-0969">Cilium</keyword>
<dbReference type="GO" id="GO:0009424">
    <property type="term" value="C:bacterial-type flagellum hook"/>
    <property type="evidence" value="ECO:0007669"/>
    <property type="project" value="InterPro"/>
</dbReference>
<dbReference type="NCBIfam" id="TIGR02550">
    <property type="entry name" value="flagell_flgL"/>
    <property type="match status" value="1"/>
</dbReference>
<dbReference type="GO" id="GO:0071973">
    <property type="term" value="P:bacterial-type flagellum-dependent cell motility"/>
    <property type="evidence" value="ECO:0007669"/>
    <property type="project" value="InterPro"/>
</dbReference>
<dbReference type="InterPro" id="IPR013384">
    <property type="entry name" value="Flagell_FlgL"/>
</dbReference>
<reference evidence="2" key="1">
    <citation type="submission" date="2019-11" db="EMBL/GenBank/DDBJ databases">
        <authorList>
            <person name="Li J."/>
        </authorList>
    </citation>
    <scope>NUCLEOTIDE SEQUENCE</scope>
    <source>
        <strain evidence="2">B6B</strain>
    </source>
</reference>
<dbReference type="PANTHER" id="PTHR42792">
    <property type="entry name" value="FLAGELLIN"/>
    <property type="match status" value="1"/>
</dbReference>
<organism evidence="2 3">
    <name type="scientific">Aquibacillus halophilus</name>
    <dbReference type="NCBI Taxonomy" id="930132"/>
    <lineage>
        <taxon>Bacteria</taxon>
        <taxon>Bacillati</taxon>
        <taxon>Bacillota</taxon>
        <taxon>Bacilli</taxon>
        <taxon>Bacillales</taxon>
        <taxon>Bacillaceae</taxon>
        <taxon>Aquibacillus</taxon>
    </lineage>
</organism>
<gene>
    <name evidence="2" type="primary">flgL</name>
    <name evidence="2" type="ORF">GH741_04690</name>
</gene>
<dbReference type="EMBL" id="WJNG01000003">
    <property type="protein sequence ID" value="MRH41971.1"/>
    <property type="molecule type" value="Genomic_DNA"/>
</dbReference>
<dbReference type="Gene3D" id="1.20.1330.10">
    <property type="entry name" value="f41 fragment of flagellin, N-terminal domain"/>
    <property type="match status" value="1"/>
</dbReference>
<dbReference type="SUPFAM" id="SSF64518">
    <property type="entry name" value="Phase 1 flagellin"/>
    <property type="match status" value="1"/>
</dbReference>
<evidence type="ECO:0000313" key="3">
    <source>
        <dbReference type="Proteomes" id="UP000799092"/>
    </source>
</evidence>
<sequence length="304" mass="33783">MRVTQSMLTNNMLRNLSNSYNNLDKYMDQLSTGKKINKPSDDPVVAMKGMNYRSQVSNVEQYQRNISEVHNWMDNSDSSLGEATQTLQRLRELAVQASNGTYEKGQRENIAEEVDQLKEHLVEIANTKVNNKYIFNGTSTTGTEQADGSYTKPVTVDNNGIVTNVSANGEAVNIEVTNGTKLQTNINPANVFGTQLFEDIEALSVALKSDNPDAGMQTAITNMDTHIDNTVNERADLGARMNRLELIEDRLASQEITATRMMSDNEDANMEEVIIKLTTQESVHRAALSSGSRVIQPTLLDFLR</sequence>
<dbReference type="Pfam" id="PF00669">
    <property type="entry name" value="Flagellin_N"/>
    <property type="match status" value="1"/>
</dbReference>
<keyword evidence="3" id="KW-1185">Reference proteome</keyword>